<evidence type="ECO:0000256" key="6">
    <source>
        <dbReference type="SAM" id="Phobius"/>
    </source>
</evidence>
<dbReference type="NCBIfam" id="TIGR00765">
    <property type="entry name" value="yihY_not_rbn"/>
    <property type="match status" value="1"/>
</dbReference>
<evidence type="ECO:0000256" key="5">
    <source>
        <dbReference type="ARBA" id="ARBA00023136"/>
    </source>
</evidence>
<dbReference type="EMBL" id="JABBGM010000003">
    <property type="protein sequence ID" value="NML93988.1"/>
    <property type="molecule type" value="Genomic_DNA"/>
</dbReference>
<evidence type="ECO:0000256" key="3">
    <source>
        <dbReference type="ARBA" id="ARBA00022692"/>
    </source>
</evidence>
<keyword evidence="2" id="KW-1003">Cell membrane</keyword>
<feature type="transmembrane region" description="Helical" evidence="6">
    <location>
        <begin position="77"/>
        <end position="101"/>
    </location>
</feature>
<dbReference type="InterPro" id="IPR017039">
    <property type="entry name" value="Virul_fac_BrkB"/>
</dbReference>
<organism evidence="7 8">
    <name type="scientific">Novosphingobium olei</name>
    <dbReference type="NCBI Taxonomy" id="2728851"/>
    <lineage>
        <taxon>Bacteria</taxon>
        <taxon>Pseudomonadati</taxon>
        <taxon>Pseudomonadota</taxon>
        <taxon>Alphaproteobacteria</taxon>
        <taxon>Sphingomonadales</taxon>
        <taxon>Sphingomonadaceae</taxon>
        <taxon>Novosphingobium</taxon>
    </lineage>
</organism>
<gene>
    <name evidence="7" type="ORF">HHL27_09950</name>
</gene>
<reference evidence="7 8" key="1">
    <citation type="submission" date="2020-04" db="EMBL/GenBank/DDBJ databases">
        <title>Novosphingobium sp. TW-4 isolated from soil.</title>
        <authorList>
            <person name="Dahal R.H."/>
            <person name="Chaudhary D.K."/>
        </authorList>
    </citation>
    <scope>NUCLEOTIDE SEQUENCE [LARGE SCALE GENOMIC DNA]</scope>
    <source>
        <strain evidence="7 8">TW-4</strain>
    </source>
</reference>
<evidence type="ECO:0000256" key="1">
    <source>
        <dbReference type="ARBA" id="ARBA00004651"/>
    </source>
</evidence>
<name>A0A7Y0BPH7_9SPHN</name>
<evidence type="ECO:0000313" key="8">
    <source>
        <dbReference type="Proteomes" id="UP000583556"/>
    </source>
</evidence>
<comment type="caution">
    <text evidence="7">The sequence shown here is derived from an EMBL/GenBank/DDBJ whole genome shotgun (WGS) entry which is preliminary data.</text>
</comment>
<dbReference type="PANTHER" id="PTHR30213:SF0">
    <property type="entry name" value="UPF0761 MEMBRANE PROTEIN YIHY"/>
    <property type="match status" value="1"/>
</dbReference>
<evidence type="ECO:0000256" key="2">
    <source>
        <dbReference type="ARBA" id="ARBA00022475"/>
    </source>
</evidence>
<dbReference type="PANTHER" id="PTHR30213">
    <property type="entry name" value="INNER MEMBRANE PROTEIN YHJD"/>
    <property type="match status" value="1"/>
</dbReference>
<protein>
    <submittedName>
        <fullName evidence="7">YihY/virulence factor BrkB family protein</fullName>
    </submittedName>
</protein>
<dbReference type="Pfam" id="PF03631">
    <property type="entry name" value="Virul_fac_BrkB"/>
    <property type="match status" value="1"/>
</dbReference>
<feature type="transmembrane region" description="Helical" evidence="6">
    <location>
        <begin position="157"/>
        <end position="180"/>
    </location>
</feature>
<feature type="transmembrane region" description="Helical" evidence="6">
    <location>
        <begin position="192"/>
        <end position="215"/>
    </location>
</feature>
<keyword evidence="5 6" id="KW-0472">Membrane</keyword>
<dbReference type="PIRSF" id="PIRSF035875">
    <property type="entry name" value="RNase_BN"/>
    <property type="match status" value="1"/>
</dbReference>
<feature type="transmembrane region" description="Helical" evidence="6">
    <location>
        <begin position="12"/>
        <end position="35"/>
    </location>
</feature>
<sequence>MGDTDFSLQAAGIAFFAFPSIVPLIGSFALAYGLFTEPEVLEQHLEDIKRLFPRETGAILQEPIRLALESAGAKQGLALLVGLVVAIFAARGAASAIITALNNAYDREETRSFLRLQGTALLLTAAIIVTLVTTFSIASFITSIGTRLLPASPFTEFLMTIISVGLLTAISAAVVASMFRWVPDHTEAHWKWITPGSVMTAFAWFLLSSGFSWYADHLGKFGTVYGSLGAIVALLTWLYFSAMALFVGACLNRSLEAVATSKIGSPADRVASSFGSDLPQ</sequence>
<dbReference type="RefSeq" id="WP_169493238.1">
    <property type="nucleotide sequence ID" value="NZ_JABBGM010000003.1"/>
</dbReference>
<keyword evidence="3 6" id="KW-0812">Transmembrane</keyword>
<accession>A0A7Y0BPH7</accession>
<dbReference type="AlphaFoldDB" id="A0A7Y0BPH7"/>
<proteinExistence type="predicted"/>
<feature type="transmembrane region" description="Helical" evidence="6">
    <location>
        <begin position="227"/>
        <end position="251"/>
    </location>
</feature>
<keyword evidence="8" id="KW-1185">Reference proteome</keyword>
<feature type="transmembrane region" description="Helical" evidence="6">
    <location>
        <begin position="121"/>
        <end position="145"/>
    </location>
</feature>
<evidence type="ECO:0000313" key="7">
    <source>
        <dbReference type="EMBL" id="NML93988.1"/>
    </source>
</evidence>
<keyword evidence="4 6" id="KW-1133">Transmembrane helix</keyword>
<dbReference type="Proteomes" id="UP000583556">
    <property type="component" value="Unassembled WGS sequence"/>
</dbReference>
<evidence type="ECO:0000256" key="4">
    <source>
        <dbReference type="ARBA" id="ARBA00022989"/>
    </source>
</evidence>
<comment type="subcellular location">
    <subcellularLocation>
        <location evidence="1">Cell membrane</location>
        <topology evidence="1">Multi-pass membrane protein</topology>
    </subcellularLocation>
</comment>
<dbReference type="GO" id="GO:0005886">
    <property type="term" value="C:plasma membrane"/>
    <property type="evidence" value="ECO:0007669"/>
    <property type="project" value="UniProtKB-SubCell"/>
</dbReference>